<dbReference type="InterPro" id="IPR019275">
    <property type="entry name" value="DUF2301"/>
</dbReference>
<evidence type="ECO:0000313" key="4">
    <source>
        <dbReference type="EMBL" id="KAF6169718.1"/>
    </source>
</evidence>
<protein>
    <recommendedName>
        <fullName evidence="2">Disease resistance protein At4g27190-like leucine-rich repeats domain-containing protein</fullName>
    </recommendedName>
</protein>
<dbReference type="InterPro" id="IPR050905">
    <property type="entry name" value="Plant_NBS-LRR"/>
</dbReference>
<dbReference type="Pfam" id="PF23247">
    <property type="entry name" value="LRR_RPS2"/>
    <property type="match status" value="4"/>
</dbReference>
<evidence type="ECO:0000313" key="5">
    <source>
        <dbReference type="Proteomes" id="UP000541444"/>
    </source>
</evidence>
<evidence type="ECO:0000259" key="2">
    <source>
        <dbReference type="Pfam" id="PF23247"/>
    </source>
</evidence>
<proteinExistence type="predicted"/>
<dbReference type="InterPro" id="IPR057135">
    <property type="entry name" value="At4g27190-like_LRR"/>
</dbReference>
<dbReference type="AlphaFoldDB" id="A0A7J7MNS5"/>
<dbReference type="InterPro" id="IPR032675">
    <property type="entry name" value="LRR_dom_sf"/>
</dbReference>
<accession>A0A7J7MNS5</accession>
<gene>
    <name evidence="4" type="ORF">GIB67_004110</name>
    <name evidence="3" type="ORF">GIB67_040575</name>
</gene>
<reference evidence="3 5" key="1">
    <citation type="journal article" date="2020" name="IScience">
        <title>Genome Sequencing of the Endangered Kingdonia uniflora (Circaeasteraceae, Ranunculales) Reveals Potential Mechanisms of Evolutionary Specialization.</title>
        <authorList>
            <person name="Sun Y."/>
            <person name="Deng T."/>
            <person name="Zhang A."/>
            <person name="Moore M.J."/>
            <person name="Landis J.B."/>
            <person name="Lin N."/>
            <person name="Zhang H."/>
            <person name="Zhang X."/>
            <person name="Huang J."/>
            <person name="Zhang X."/>
            <person name="Sun H."/>
            <person name="Wang H."/>
        </authorList>
    </citation>
    <scope>NUCLEOTIDE SEQUENCE [LARGE SCALE GENOMIC DNA]</scope>
    <source>
        <strain evidence="3">TB1705</strain>
        <tissue evidence="3">Leaf</tissue>
    </source>
</reference>
<dbReference type="PANTHER" id="PTHR33463:SF204">
    <property type="entry name" value="NB-ARC DOMAIN-CONTAINING PROTEIN"/>
    <property type="match status" value="1"/>
</dbReference>
<comment type="caution">
    <text evidence="3">The sequence shown here is derived from an EMBL/GenBank/DDBJ whole genome shotgun (WGS) entry which is preliminary data.</text>
</comment>
<keyword evidence="5" id="KW-1185">Reference proteome</keyword>
<feature type="domain" description="Disease resistance protein At4g27190-like leucine-rich repeats" evidence="2">
    <location>
        <begin position="484"/>
        <end position="617"/>
    </location>
</feature>
<feature type="domain" description="Disease resistance protein At4g27190-like leucine-rich repeats" evidence="2">
    <location>
        <begin position="214"/>
        <end position="340"/>
    </location>
</feature>
<dbReference type="EMBL" id="JACGCM010001330">
    <property type="protein sequence ID" value="KAF6156467.1"/>
    <property type="molecule type" value="Genomic_DNA"/>
</dbReference>
<dbReference type="SUPFAM" id="SSF52058">
    <property type="entry name" value="L domain-like"/>
    <property type="match status" value="1"/>
</dbReference>
<dbReference type="Gene3D" id="3.80.10.10">
    <property type="entry name" value="Ribonuclease Inhibitor"/>
    <property type="match status" value="4"/>
</dbReference>
<feature type="domain" description="Disease resistance protein At4g27190-like leucine-rich repeats" evidence="2">
    <location>
        <begin position="140"/>
        <end position="208"/>
    </location>
</feature>
<dbReference type="OrthoDB" id="1747797at2759"/>
<dbReference type="Pfam" id="PF10063">
    <property type="entry name" value="DUF2301"/>
    <property type="match status" value="1"/>
</dbReference>
<dbReference type="Proteomes" id="UP000541444">
    <property type="component" value="Unassembled WGS sequence"/>
</dbReference>
<name>A0A7J7MNS5_9MAGN</name>
<feature type="region of interest" description="Disordered" evidence="1">
    <location>
        <begin position="656"/>
        <end position="684"/>
    </location>
</feature>
<feature type="domain" description="Disease resistance protein At4g27190-like leucine-rich repeats" evidence="2">
    <location>
        <begin position="370"/>
        <end position="473"/>
    </location>
</feature>
<evidence type="ECO:0000313" key="3">
    <source>
        <dbReference type="EMBL" id="KAF6156467.1"/>
    </source>
</evidence>
<organism evidence="3 5">
    <name type="scientific">Kingdonia uniflora</name>
    <dbReference type="NCBI Taxonomy" id="39325"/>
    <lineage>
        <taxon>Eukaryota</taxon>
        <taxon>Viridiplantae</taxon>
        <taxon>Streptophyta</taxon>
        <taxon>Embryophyta</taxon>
        <taxon>Tracheophyta</taxon>
        <taxon>Spermatophyta</taxon>
        <taxon>Magnoliopsida</taxon>
        <taxon>Ranunculales</taxon>
        <taxon>Circaeasteraceae</taxon>
        <taxon>Kingdonia</taxon>
    </lineage>
</organism>
<dbReference type="EMBL" id="JACGCM010000628">
    <property type="protein sequence ID" value="KAF6169718.1"/>
    <property type="molecule type" value="Genomic_DNA"/>
</dbReference>
<dbReference type="SUPFAM" id="SSF52047">
    <property type="entry name" value="RNI-like"/>
    <property type="match status" value="1"/>
</dbReference>
<evidence type="ECO:0000256" key="1">
    <source>
        <dbReference type="SAM" id="MobiDB-lite"/>
    </source>
</evidence>
<sequence>MSGLTNLKMLDLSYNKNLACIPPKVISRLSSLEELYMIDSFGEWEIEGTGDNASLAEVVSLAKLTSLYLDVENEKWLSTDIGPSHHWEKLEKFYIRVGYSTWWTMTPKSKRCVRLSTRSDSFPVAAWVNVLMGRTYAYDLRLERCEGLKNVLQLNPKGRFYNLNSLTIGDSREMEYVVNVEEQVPDTMFPNLEILKVVVLPKLKVIWNGPLLGRSFEKLKVLEIYGCGKLVNVMPSLLWTMLQNLEQIDIRHCPSLEKVFESDGFEDGSGSIFKLRSIELRCLDSLTSIWKGAIPLIRLENLKILYVEDCPNLRLGYLFHSVAFAQRFQQLEELTVIECQSFIKLIAKEDEEEGMEIKSCPINFIAFPPIFFNLKVLLIIGCNDLKYIFPIRIFQGLLQLEEFTVSRCYEMENLTEVCQEEKDGSMTIRLPHLRIVQLDMLPRLSSFFSHGVLLDCPSLEKLKIYDCPNLKRLPFLDETMFPNLEVLKLKLMKELKAIWNGPLVERSFEKMRVLRIEDCNNLVNVLPSLLSTRLQNLEDFRVHDCNKMEELFEFEECEEEEDGSMTIRLPHLSFLSLRNLPTLTSFFSHRSKLPRVFLDCPSLEELMILDCRNLKRLPFGPQSTPKLTEFQIDPNFKAQLQQLLPLRRITTNENWTTSHNRKGTDPGIVPCNPHLPEHEDEGHASGLPSVLQDYHPQKIFLLFSCALLHNLDQSLCYGKLEAGVLTFVIPTVLLRHLKGLMDDGVKLSLLCVRVALFVVFAVRNFSQPIKKIPDGFFEGMKRLATLDLSGTGIKYQPQSLLSLNNCLRSLYLGNCWRLKDVSLIGNLKTLEILSLQHTGISMLPEEIGGLTDLKMLDLFVYQESQMHLIKGDFKIV</sequence>
<dbReference type="PANTHER" id="PTHR33463">
    <property type="entry name" value="NB-ARC DOMAIN-CONTAINING PROTEIN-RELATED"/>
    <property type="match status" value="1"/>
</dbReference>